<evidence type="ECO:0000313" key="1">
    <source>
        <dbReference type="EMBL" id="PON56971.1"/>
    </source>
</evidence>
<dbReference type="OrthoDB" id="10272827at2759"/>
<accession>A0A2P5C7I7</accession>
<evidence type="ECO:0000313" key="2">
    <source>
        <dbReference type="Proteomes" id="UP000237105"/>
    </source>
</evidence>
<comment type="caution">
    <text evidence="1">The sequence shown here is derived from an EMBL/GenBank/DDBJ whole genome shotgun (WGS) entry which is preliminary data.</text>
</comment>
<keyword evidence="2" id="KW-1185">Reference proteome</keyword>
<dbReference type="Proteomes" id="UP000237105">
    <property type="component" value="Unassembled WGS sequence"/>
</dbReference>
<dbReference type="AlphaFoldDB" id="A0A2P5C7I7"/>
<organism evidence="1 2">
    <name type="scientific">Parasponia andersonii</name>
    <name type="common">Sponia andersonii</name>
    <dbReference type="NCBI Taxonomy" id="3476"/>
    <lineage>
        <taxon>Eukaryota</taxon>
        <taxon>Viridiplantae</taxon>
        <taxon>Streptophyta</taxon>
        <taxon>Embryophyta</taxon>
        <taxon>Tracheophyta</taxon>
        <taxon>Spermatophyta</taxon>
        <taxon>Magnoliopsida</taxon>
        <taxon>eudicotyledons</taxon>
        <taxon>Gunneridae</taxon>
        <taxon>Pentapetalae</taxon>
        <taxon>rosids</taxon>
        <taxon>fabids</taxon>
        <taxon>Rosales</taxon>
        <taxon>Cannabaceae</taxon>
        <taxon>Parasponia</taxon>
    </lineage>
</organism>
<proteinExistence type="predicted"/>
<gene>
    <name evidence="1" type="ORF">PanWU01x14_177010</name>
</gene>
<dbReference type="EMBL" id="JXTB01000164">
    <property type="protein sequence ID" value="PON56971.1"/>
    <property type="molecule type" value="Genomic_DNA"/>
</dbReference>
<sequence length="103" mass="11107">MPDPEDVPPSSDLHIVLRVEGAPEKVFEGGQASEPFVDARVLRGHLPDSDLTVLMTREDPLTRNNDGFNQPTIAFETGKLLHVLPDTNILAIGSSIEKVAGHG</sequence>
<reference evidence="2" key="1">
    <citation type="submission" date="2016-06" db="EMBL/GenBank/DDBJ databases">
        <title>Parallel loss of symbiosis genes in relatives of nitrogen-fixing non-legume Parasponia.</title>
        <authorList>
            <person name="Van Velzen R."/>
            <person name="Holmer R."/>
            <person name="Bu F."/>
            <person name="Rutten L."/>
            <person name="Van Zeijl A."/>
            <person name="Liu W."/>
            <person name="Santuari L."/>
            <person name="Cao Q."/>
            <person name="Sharma T."/>
            <person name="Shen D."/>
            <person name="Roswanjaya Y."/>
            <person name="Wardhani T."/>
            <person name="Kalhor M.S."/>
            <person name="Jansen J."/>
            <person name="Van den Hoogen J."/>
            <person name="Gungor B."/>
            <person name="Hartog M."/>
            <person name="Hontelez J."/>
            <person name="Verver J."/>
            <person name="Yang W.-C."/>
            <person name="Schijlen E."/>
            <person name="Repin R."/>
            <person name="Schilthuizen M."/>
            <person name="Schranz E."/>
            <person name="Heidstra R."/>
            <person name="Miyata K."/>
            <person name="Fedorova E."/>
            <person name="Kohlen W."/>
            <person name="Bisseling T."/>
            <person name="Smit S."/>
            <person name="Geurts R."/>
        </authorList>
    </citation>
    <scope>NUCLEOTIDE SEQUENCE [LARGE SCALE GENOMIC DNA]</scope>
    <source>
        <strain evidence="2">cv. WU1-14</strain>
    </source>
</reference>
<protein>
    <submittedName>
        <fullName evidence="1">Uncharacterized protein</fullName>
    </submittedName>
</protein>
<name>A0A2P5C7I7_PARAD</name>